<dbReference type="PANTHER" id="PTHR30290">
    <property type="entry name" value="PERIPLASMIC BINDING COMPONENT OF ABC TRANSPORTER"/>
    <property type="match status" value="1"/>
</dbReference>
<dbReference type="GO" id="GO:1904680">
    <property type="term" value="F:peptide transmembrane transporter activity"/>
    <property type="evidence" value="ECO:0007669"/>
    <property type="project" value="TreeGrafter"/>
</dbReference>
<keyword evidence="7" id="KW-1185">Reference proteome</keyword>
<dbReference type="PROSITE" id="PS51257">
    <property type="entry name" value="PROKAR_LIPOPROTEIN"/>
    <property type="match status" value="1"/>
</dbReference>
<gene>
    <name evidence="6" type="ORF">KTAU_01910</name>
</gene>
<evidence type="ECO:0000256" key="4">
    <source>
        <dbReference type="ARBA" id="ARBA00022729"/>
    </source>
</evidence>
<sequence>MEKLPMSTQQRVSTAGLVALLSLLVILLGACGGGNSNTASARKAPPSQQVFIEPERGIQDLSTFDPALTFDVPSETAIQMVFTGLVSLDKNLVVRPQLASSWTVSPNGLTWTFHLKPNLKFSDGTPLTSMDVAYSLDRALQPAQRSSTAPTYLGLIKDADRLVKGQIRTIIGDSVLTPDPETVVILARQKATYFLNALTYPCSYVVEKKLIDKYGSKWTDHLQEGGGAGPFKVKEYTHNKRIVFVPNPNYYGPKPQLQQVIFPFYRDTDTAYKAYQAGQVDFAIVPSQQVARVRNQPEFHLIPQLWIRYYGMNYLVKPFDSINMRRAFALALNKDELAHAIWKDVPIPTNHIIPLGMPGYNPNLRGPDNTVSTRGNAQLARQYFQKGLQDEGLTSASQLPPITITYPSGNQDQANEIAAAIQMWQNVLGVTVRGEAIDFNKMLDELSNTAGNPHGLQMWAIGWVADYPDPQDWTTLQFDAGSPYNQVNYGQNNSSDHLQQQATQKLLEVADTLPDSNARLQAYQNAEQQLVNDVAWLPITQVRNAYVLRPYVQGFVMNAQLQVPPDDWSQVYISVH</sequence>
<comment type="subcellular location">
    <subcellularLocation>
        <location evidence="1">Cell envelope</location>
    </subcellularLocation>
</comment>
<dbReference type="PANTHER" id="PTHR30290:SF10">
    <property type="entry name" value="PERIPLASMIC OLIGOPEPTIDE-BINDING PROTEIN-RELATED"/>
    <property type="match status" value="1"/>
</dbReference>
<dbReference type="GO" id="GO:0030313">
    <property type="term" value="C:cell envelope"/>
    <property type="evidence" value="ECO:0007669"/>
    <property type="project" value="UniProtKB-SubCell"/>
</dbReference>
<accession>A0A5J4K123</accession>
<dbReference type="SUPFAM" id="SSF53850">
    <property type="entry name" value="Periplasmic binding protein-like II"/>
    <property type="match status" value="1"/>
</dbReference>
<evidence type="ECO:0000313" key="6">
    <source>
        <dbReference type="EMBL" id="GER81553.1"/>
    </source>
</evidence>
<evidence type="ECO:0000259" key="5">
    <source>
        <dbReference type="Pfam" id="PF00496"/>
    </source>
</evidence>
<keyword evidence="4" id="KW-0732">Signal</keyword>
<evidence type="ECO:0000256" key="3">
    <source>
        <dbReference type="ARBA" id="ARBA00022448"/>
    </source>
</evidence>
<name>A0A5J4K123_9CHLR</name>
<protein>
    <submittedName>
        <fullName evidence="6">ABC transporter substrate-binding protein</fullName>
    </submittedName>
</protein>
<dbReference type="InterPro" id="IPR030678">
    <property type="entry name" value="Peptide/Ni-bd"/>
</dbReference>
<dbReference type="Gene3D" id="3.90.76.10">
    <property type="entry name" value="Dipeptide-binding Protein, Domain 1"/>
    <property type="match status" value="1"/>
</dbReference>
<comment type="similarity">
    <text evidence="2">Belongs to the bacterial solute-binding protein 5 family.</text>
</comment>
<evidence type="ECO:0000256" key="2">
    <source>
        <dbReference type="ARBA" id="ARBA00005695"/>
    </source>
</evidence>
<dbReference type="InterPro" id="IPR039424">
    <property type="entry name" value="SBP_5"/>
</dbReference>
<evidence type="ECO:0000313" key="7">
    <source>
        <dbReference type="Proteomes" id="UP000334820"/>
    </source>
</evidence>
<dbReference type="Gene3D" id="3.40.190.10">
    <property type="entry name" value="Periplasmic binding protein-like II"/>
    <property type="match status" value="1"/>
</dbReference>
<dbReference type="Proteomes" id="UP000334820">
    <property type="component" value="Unassembled WGS sequence"/>
</dbReference>
<dbReference type="GO" id="GO:0042597">
    <property type="term" value="C:periplasmic space"/>
    <property type="evidence" value="ECO:0007669"/>
    <property type="project" value="UniProtKB-ARBA"/>
</dbReference>
<organism evidence="6 7">
    <name type="scientific">Thermogemmatispora aurantia</name>
    <dbReference type="NCBI Taxonomy" id="2045279"/>
    <lineage>
        <taxon>Bacteria</taxon>
        <taxon>Bacillati</taxon>
        <taxon>Chloroflexota</taxon>
        <taxon>Ktedonobacteria</taxon>
        <taxon>Thermogemmatisporales</taxon>
        <taxon>Thermogemmatisporaceae</taxon>
        <taxon>Thermogemmatispora</taxon>
    </lineage>
</organism>
<keyword evidence="3" id="KW-0813">Transport</keyword>
<dbReference type="Pfam" id="PF00496">
    <property type="entry name" value="SBP_bac_5"/>
    <property type="match status" value="1"/>
</dbReference>
<reference evidence="6 7" key="1">
    <citation type="journal article" date="2019" name="Int. J. Syst. Evol. Microbiol.">
        <title>Thermogemmatispora aurantia sp. nov. and Thermogemmatispora argillosa sp. nov., within the class Ktedonobacteria, and emended description of the genus Thermogemmatispora.</title>
        <authorList>
            <person name="Zheng Y."/>
            <person name="Wang C.M."/>
            <person name="Sakai Y."/>
            <person name="Abe K."/>
            <person name="Yokota A."/>
            <person name="Yabe S."/>
        </authorList>
    </citation>
    <scope>NUCLEOTIDE SEQUENCE [LARGE SCALE GENOMIC DNA]</scope>
    <source>
        <strain evidence="6 7">A1-2</strain>
    </source>
</reference>
<dbReference type="EMBL" id="BKZV01000001">
    <property type="protein sequence ID" value="GER81553.1"/>
    <property type="molecule type" value="Genomic_DNA"/>
</dbReference>
<feature type="domain" description="Solute-binding protein family 5" evidence="5">
    <location>
        <begin position="94"/>
        <end position="479"/>
    </location>
</feature>
<dbReference type="GO" id="GO:0043190">
    <property type="term" value="C:ATP-binding cassette (ABC) transporter complex"/>
    <property type="evidence" value="ECO:0007669"/>
    <property type="project" value="InterPro"/>
</dbReference>
<dbReference type="PIRSF" id="PIRSF002741">
    <property type="entry name" value="MppA"/>
    <property type="match status" value="1"/>
</dbReference>
<dbReference type="InterPro" id="IPR000914">
    <property type="entry name" value="SBP_5_dom"/>
</dbReference>
<dbReference type="GO" id="GO:0015833">
    <property type="term" value="P:peptide transport"/>
    <property type="evidence" value="ECO:0007669"/>
    <property type="project" value="TreeGrafter"/>
</dbReference>
<dbReference type="CDD" id="cd08504">
    <property type="entry name" value="PBP2_OppA"/>
    <property type="match status" value="1"/>
</dbReference>
<dbReference type="AlphaFoldDB" id="A0A5J4K123"/>
<proteinExistence type="inferred from homology"/>
<comment type="caution">
    <text evidence="6">The sequence shown here is derived from an EMBL/GenBank/DDBJ whole genome shotgun (WGS) entry which is preliminary data.</text>
</comment>
<evidence type="ECO:0000256" key="1">
    <source>
        <dbReference type="ARBA" id="ARBA00004196"/>
    </source>
</evidence>
<dbReference type="Gene3D" id="3.10.105.10">
    <property type="entry name" value="Dipeptide-binding Protein, Domain 3"/>
    <property type="match status" value="1"/>
</dbReference>